<sequence length="419" mass="44823">MVKRREPRRVVVTGIGLVTPLGIGVEENWQALVAGRSGIGPITRFDASDFATKFAGEVKNFRGEDFIPKKNLKNMDIFLQYSLAAARLAAEDANISISDELSPRVGVIMGCGLGGLTTIEETHKIMLEKGPRRISPFFIPMLIGNMAPGLISIQHNAKGPNLSIQTACAAGTHAVGLAFHMIRDGIIDVAFTGGVESTITPMCVAGFNAMRALSTRNDAPEKASRPFDRERDGFVLGEGAAVLILETRERALERGARIYAEICGFGLTGDAYHMTAPAPEGEGAARCMKMALDDAGIDPESVDYINAHGTSTDLNDKYETMAIKTVFGEHAYRLAVSSTKSMTGHLLGGAGGVEAAYTALTIKNKIIPPTINYEYPDPECDLDYVPNVARKADVKVAISNSFGFGGTNATIVMKEFSEG</sequence>
<dbReference type="OrthoDB" id="9808669at2"/>
<evidence type="ECO:0000256" key="13">
    <source>
        <dbReference type="RuleBase" id="RU003694"/>
    </source>
</evidence>
<dbReference type="Gene3D" id="3.40.47.10">
    <property type="match status" value="1"/>
</dbReference>
<comment type="pathway">
    <text evidence="1 11">Lipid metabolism; fatty acid biosynthesis.</text>
</comment>
<dbReference type="Pfam" id="PF02801">
    <property type="entry name" value="Ketoacyl-synt_C"/>
    <property type="match status" value="1"/>
</dbReference>
<dbReference type="PANTHER" id="PTHR11712">
    <property type="entry name" value="POLYKETIDE SYNTHASE-RELATED"/>
    <property type="match status" value="1"/>
</dbReference>
<dbReference type="InterPro" id="IPR016039">
    <property type="entry name" value="Thiolase-like"/>
</dbReference>
<keyword evidence="7" id="KW-0276">Fatty acid metabolism</keyword>
<dbReference type="SMART" id="SM00825">
    <property type="entry name" value="PKS_KS"/>
    <property type="match status" value="1"/>
</dbReference>
<dbReference type="EC" id="2.3.1.179" evidence="3 11"/>
<evidence type="ECO:0000313" key="16">
    <source>
        <dbReference type="Proteomes" id="UP000199611"/>
    </source>
</evidence>
<evidence type="ECO:0000313" key="15">
    <source>
        <dbReference type="EMBL" id="SFM69196.1"/>
    </source>
</evidence>
<gene>
    <name evidence="15" type="ORF">SAMN05660836_01221</name>
</gene>
<evidence type="ECO:0000256" key="3">
    <source>
        <dbReference type="ARBA" id="ARBA00012356"/>
    </source>
</evidence>
<keyword evidence="16" id="KW-1185">Reference proteome</keyword>
<dbReference type="NCBIfam" id="TIGR03150">
    <property type="entry name" value="fabF"/>
    <property type="match status" value="1"/>
</dbReference>
<comment type="catalytic activity">
    <reaction evidence="11">
        <text>(9Z)-hexadecenoyl-[ACP] + malonyl-[ACP] + H(+) = 3-oxo-(11Z)-octadecenoyl-[ACP] + holo-[ACP] + CO2</text>
        <dbReference type="Rhea" id="RHEA:55040"/>
        <dbReference type="Rhea" id="RHEA-COMP:9623"/>
        <dbReference type="Rhea" id="RHEA-COMP:9685"/>
        <dbReference type="Rhea" id="RHEA-COMP:10800"/>
        <dbReference type="Rhea" id="RHEA-COMP:14074"/>
        <dbReference type="ChEBI" id="CHEBI:15378"/>
        <dbReference type="ChEBI" id="CHEBI:16526"/>
        <dbReference type="ChEBI" id="CHEBI:64479"/>
        <dbReference type="ChEBI" id="CHEBI:78449"/>
        <dbReference type="ChEBI" id="CHEBI:83989"/>
        <dbReference type="ChEBI" id="CHEBI:138538"/>
        <dbReference type="EC" id="2.3.1.179"/>
    </reaction>
</comment>
<dbReference type="NCBIfam" id="NF005589">
    <property type="entry name" value="PRK07314.1"/>
    <property type="match status" value="1"/>
</dbReference>
<protein>
    <recommendedName>
        <fullName evidence="4 11">3-oxoacyl-[acyl-carrier-protein] synthase 2</fullName>
        <ecNumber evidence="3 11">2.3.1.179</ecNumber>
    </recommendedName>
</protein>
<dbReference type="STRING" id="39841.SAMN05660836_01221"/>
<dbReference type="InterPro" id="IPR000794">
    <property type="entry name" value="Beta-ketoacyl_synthase"/>
</dbReference>
<dbReference type="GO" id="GO:0005829">
    <property type="term" value="C:cytosol"/>
    <property type="evidence" value="ECO:0007669"/>
    <property type="project" value="TreeGrafter"/>
</dbReference>
<dbReference type="FunFam" id="3.40.47.10:FF:000009">
    <property type="entry name" value="3-oxoacyl-[acyl-carrier-protein] synthase 2"/>
    <property type="match status" value="1"/>
</dbReference>
<dbReference type="PANTHER" id="PTHR11712:SF336">
    <property type="entry name" value="3-OXOACYL-[ACYL-CARRIER-PROTEIN] SYNTHASE, MITOCHONDRIAL"/>
    <property type="match status" value="1"/>
</dbReference>
<evidence type="ECO:0000259" key="14">
    <source>
        <dbReference type="PROSITE" id="PS52004"/>
    </source>
</evidence>
<evidence type="ECO:0000256" key="11">
    <source>
        <dbReference type="PIRNR" id="PIRNR000447"/>
    </source>
</evidence>
<evidence type="ECO:0000256" key="8">
    <source>
        <dbReference type="ARBA" id="ARBA00023098"/>
    </source>
</evidence>
<reference evidence="15 16" key="1">
    <citation type="submission" date="2016-10" db="EMBL/GenBank/DDBJ databases">
        <authorList>
            <person name="de Groot N.N."/>
        </authorList>
    </citation>
    <scope>NUCLEOTIDE SEQUENCE [LARGE SCALE GENOMIC DNA]</scope>
    <source>
        <strain evidence="15 16">DSM 9990</strain>
    </source>
</reference>
<proteinExistence type="inferred from homology"/>
<dbReference type="Pfam" id="PF00109">
    <property type="entry name" value="ketoacyl-synt"/>
    <property type="match status" value="1"/>
</dbReference>
<dbReference type="GO" id="GO:0004315">
    <property type="term" value="F:3-oxoacyl-[acyl-carrier-protein] synthase activity"/>
    <property type="evidence" value="ECO:0007669"/>
    <property type="project" value="UniProtKB-UniRule"/>
</dbReference>
<evidence type="ECO:0000256" key="4">
    <source>
        <dbReference type="ARBA" id="ARBA00014657"/>
    </source>
</evidence>
<dbReference type="EMBL" id="FOUU01000002">
    <property type="protein sequence ID" value="SFM69196.1"/>
    <property type="molecule type" value="Genomic_DNA"/>
</dbReference>
<keyword evidence="8" id="KW-0443">Lipid metabolism</keyword>
<dbReference type="Proteomes" id="UP000199611">
    <property type="component" value="Unassembled WGS sequence"/>
</dbReference>
<dbReference type="InterPro" id="IPR018201">
    <property type="entry name" value="Ketoacyl_synth_AS"/>
</dbReference>
<dbReference type="PIRSF" id="PIRSF000447">
    <property type="entry name" value="KAS_II"/>
    <property type="match status" value="1"/>
</dbReference>
<dbReference type="CDD" id="cd00834">
    <property type="entry name" value="KAS_I_II"/>
    <property type="match status" value="1"/>
</dbReference>
<dbReference type="UniPathway" id="UPA00094"/>
<keyword evidence="5 11" id="KW-0444">Lipid biosynthesis</keyword>
<dbReference type="RefSeq" id="WP_093394244.1">
    <property type="nucleotide sequence ID" value="NZ_FOUU01000002.1"/>
</dbReference>
<keyword evidence="10 11" id="KW-0012">Acyltransferase</keyword>
<accession>A0A1I4SXJ8</accession>
<dbReference type="SUPFAM" id="SSF53901">
    <property type="entry name" value="Thiolase-like"/>
    <property type="match status" value="2"/>
</dbReference>
<dbReference type="InterPro" id="IPR014031">
    <property type="entry name" value="Ketoacyl_synth_C"/>
</dbReference>
<evidence type="ECO:0000256" key="7">
    <source>
        <dbReference type="ARBA" id="ARBA00022832"/>
    </source>
</evidence>
<evidence type="ECO:0000256" key="6">
    <source>
        <dbReference type="ARBA" id="ARBA00022679"/>
    </source>
</evidence>
<feature type="domain" description="Ketosynthase family 3 (KS3)" evidence="14">
    <location>
        <begin position="7"/>
        <end position="415"/>
    </location>
</feature>
<feature type="active site" description="For beta-ketoacyl synthase activity" evidence="12">
    <location>
        <position position="168"/>
    </location>
</feature>
<evidence type="ECO:0000256" key="5">
    <source>
        <dbReference type="ARBA" id="ARBA00022516"/>
    </source>
</evidence>
<comment type="catalytic activity">
    <reaction evidence="11">
        <text>a fatty acyl-[ACP] + malonyl-[ACP] + H(+) = a 3-oxoacyl-[ACP] + holo-[ACP] + CO2</text>
        <dbReference type="Rhea" id="RHEA:22836"/>
        <dbReference type="Rhea" id="RHEA-COMP:9623"/>
        <dbReference type="Rhea" id="RHEA-COMP:9685"/>
        <dbReference type="Rhea" id="RHEA-COMP:9916"/>
        <dbReference type="Rhea" id="RHEA-COMP:14125"/>
        <dbReference type="ChEBI" id="CHEBI:15378"/>
        <dbReference type="ChEBI" id="CHEBI:16526"/>
        <dbReference type="ChEBI" id="CHEBI:64479"/>
        <dbReference type="ChEBI" id="CHEBI:78449"/>
        <dbReference type="ChEBI" id="CHEBI:78776"/>
        <dbReference type="ChEBI" id="CHEBI:138651"/>
    </reaction>
</comment>
<dbReference type="InterPro" id="IPR017568">
    <property type="entry name" value="3-oxoacyl-ACP_synth-2"/>
</dbReference>
<dbReference type="PROSITE" id="PS00606">
    <property type="entry name" value="KS3_1"/>
    <property type="match status" value="1"/>
</dbReference>
<evidence type="ECO:0000256" key="12">
    <source>
        <dbReference type="PIRSR" id="PIRSR000447-1"/>
    </source>
</evidence>
<keyword evidence="6 11" id="KW-0808">Transferase</keyword>
<name>A0A1I4SXJ8_9BACT</name>
<evidence type="ECO:0000256" key="1">
    <source>
        <dbReference type="ARBA" id="ARBA00005194"/>
    </source>
</evidence>
<dbReference type="InterPro" id="IPR014030">
    <property type="entry name" value="Ketoacyl_synth_N"/>
</dbReference>
<dbReference type="AlphaFoldDB" id="A0A1I4SXJ8"/>
<organism evidence="15 16">
    <name type="scientific">Thermodesulforhabdus norvegica</name>
    <dbReference type="NCBI Taxonomy" id="39841"/>
    <lineage>
        <taxon>Bacteria</taxon>
        <taxon>Pseudomonadati</taxon>
        <taxon>Thermodesulfobacteriota</taxon>
        <taxon>Syntrophobacteria</taxon>
        <taxon>Syntrophobacterales</taxon>
        <taxon>Thermodesulforhabdaceae</taxon>
        <taxon>Thermodesulforhabdus</taxon>
    </lineage>
</organism>
<dbReference type="PROSITE" id="PS52004">
    <property type="entry name" value="KS3_2"/>
    <property type="match status" value="1"/>
</dbReference>
<evidence type="ECO:0000256" key="2">
    <source>
        <dbReference type="ARBA" id="ARBA00008467"/>
    </source>
</evidence>
<evidence type="ECO:0000256" key="10">
    <source>
        <dbReference type="ARBA" id="ARBA00023315"/>
    </source>
</evidence>
<keyword evidence="9 11" id="KW-0275">Fatty acid biosynthesis</keyword>
<evidence type="ECO:0000256" key="9">
    <source>
        <dbReference type="ARBA" id="ARBA00023160"/>
    </source>
</evidence>
<dbReference type="NCBIfam" id="NF004970">
    <property type="entry name" value="PRK06333.1"/>
    <property type="match status" value="1"/>
</dbReference>
<comment type="function">
    <text evidence="11">Involved in the type II fatty acid elongation cycle. Catalyzes the elongation of a wide range of acyl-ACP by the addition of two carbons from malonyl-ACP to an acyl acceptor. Can efficiently catalyze the conversion of palmitoleoyl-ACP (cis-hexadec-9-enoyl-ACP) to cis-vaccenoyl-ACP (cis-octadec-11-enoyl-ACP), an essential step in the thermal regulation of fatty acid composition.</text>
</comment>
<dbReference type="InterPro" id="IPR020841">
    <property type="entry name" value="PKS_Beta-ketoAc_synthase_dom"/>
</dbReference>
<dbReference type="GO" id="GO:0006633">
    <property type="term" value="P:fatty acid biosynthetic process"/>
    <property type="evidence" value="ECO:0007669"/>
    <property type="project" value="UniProtKB-UniRule"/>
</dbReference>
<comment type="similarity">
    <text evidence="2 11 13">Belongs to the thiolase-like superfamily. Beta-ketoacyl-ACP synthases family.</text>
</comment>